<dbReference type="PANTHER" id="PTHR31170:SF25">
    <property type="entry name" value="BNAA09G04570D PROTEIN"/>
    <property type="match status" value="1"/>
</dbReference>
<accession>A0A8X8ZYB9</accession>
<evidence type="ECO:0000313" key="1">
    <source>
        <dbReference type="EMBL" id="KAG6420299.1"/>
    </source>
</evidence>
<keyword evidence="2" id="KW-1185">Reference proteome</keyword>
<reference evidence="1" key="1">
    <citation type="submission" date="2018-01" db="EMBL/GenBank/DDBJ databases">
        <authorList>
            <person name="Mao J.F."/>
        </authorList>
    </citation>
    <scope>NUCLEOTIDE SEQUENCE</scope>
    <source>
        <strain evidence="1">Huo1</strain>
        <tissue evidence="1">Leaf</tissue>
    </source>
</reference>
<comment type="caution">
    <text evidence="1">The sequence shown here is derived from an EMBL/GenBank/DDBJ whole genome shotgun (WGS) entry which is preliminary data.</text>
</comment>
<dbReference type="EMBL" id="PNBA02000006">
    <property type="protein sequence ID" value="KAG6420299.1"/>
    <property type="molecule type" value="Genomic_DNA"/>
</dbReference>
<dbReference type="Pfam" id="PF03140">
    <property type="entry name" value="DUF247"/>
    <property type="match status" value="1"/>
</dbReference>
<dbReference type="PANTHER" id="PTHR31170">
    <property type="entry name" value="BNAC04G53230D PROTEIN"/>
    <property type="match status" value="1"/>
</dbReference>
<dbReference type="Proteomes" id="UP000298416">
    <property type="component" value="Unassembled WGS sequence"/>
</dbReference>
<name>A0A8X8ZYB9_SALSN</name>
<organism evidence="1">
    <name type="scientific">Salvia splendens</name>
    <name type="common">Scarlet sage</name>
    <dbReference type="NCBI Taxonomy" id="180675"/>
    <lineage>
        <taxon>Eukaryota</taxon>
        <taxon>Viridiplantae</taxon>
        <taxon>Streptophyta</taxon>
        <taxon>Embryophyta</taxon>
        <taxon>Tracheophyta</taxon>
        <taxon>Spermatophyta</taxon>
        <taxon>Magnoliopsida</taxon>
        <taxon>eudicotyledons</taxon>
        <taxon>Gunneridae</taxon>
        <taxon>Pentapetalae</taxon>
        <taxon>asterids</taxon>
        <taxon>lamiids</taxon>
        <taxon>Lamiales</taxon>
        <taxon>Lamiaceae</taxon>
        <taxon>Nepetoideae</taxon>
        <taxon>Mentheae</taxon>
        <taxon>Salviinae</taxon>
        <taxon>Salvia</taxon>
        <taxon>Salvia subgen. Calosphace</taxon>
        <taxon>core Calosphace</taxon>
    </lineage>
</organism>
<dbReference type="AlphaFoldDB" id="A0A8X8ZYB9"/>
<evidence type="ECO:0000313" key="2">
    <source>
        <dbReference type="Proteomes" id="UP000298416"/>
    </source>
</evidence>
<sequence>MQLASKKFEYSRSASELVQADVYLRSGDGNCLFDVTFSNGVLTVPKLTANKWTETFFRNHIAFEHLGYYGYFSKNITSYVMLMDRFIKHKQHLFNNLHKEVLTEVKDFYFAHLCDSLDVHCKSKWRARWFRFTNLSNHERFWDA</sequence>
<proteinExistence type="predicted"/>
<gene>
    <name evidence="1" type="ORF">SASPL_116823</name>
</gene>
<dbReference type="InterPro" id="IPR004158">
    <property type="entry name" value="DUF247_pln"/>
</dbReference>
<reference evidence="1" key="2">
    <citation type="submission" date="2020-08" db="EMBL/GenBank/DDBJ databases">
        <title>Plant Genome Project.</title>
        <authorList>
            <person name="Zhang R.-G."/>
        </authorList>
    </citation>
    <scope>NUCLEOTIDE SEQUENCE</scope>
    <source>
        <strain evidence="1">Huo1</strain>
        <tissue evidence="1">Leaf</tissue>
    </source>
</reference>
<protein>
    <submittedName>
        <fullName evidence="1">Uncharacterized protein</fullName>
    </submittedName>
</protein>